<evidence type="ECO:0000313" key="1">
    <source>
        <dbReference type="EMBL" id="AWM41612.1"/>
    </source>
</evidence>
<proteinExistence type="predicted"/>
<dbReference type="EMBL" id="CP025958">
    <property type="protein sequence ID" value="AWM41612.1"/>
    <property type="molecule type" value="Genomic_DNA"/>
</dbReference>
<name>A0A2Z3HB56_9BACT</name>
<gene>
    <name evidence="1" type="ORF">C1280_34505</name>
</gene>
<evidence type="ECO:0000313" key="2">
    <source>
        <dbReference type="Proteomes" id="UP000245802"/>
    </source>
</evidence>
<accession>A0A2Z3HB56</accession>
<sequence>MGQTFLSVRRREFGDYVVAGKPLLFGTSLTKLSVRRNPLRSFRLCPDAQLAPDIAKQLSLTPNDLFVCLDAALDDTLAANRALQCRLRTV</sequence>
<dbReference type="AlphaFoldDB" id="A0A2Z3HB56"/>
<dbReference type="Proteomes" id="UP000245802">
    <property type="component" value="Chromosome"/>
</dbReference>
<keyword evidence="2" id="KW-1185">Reference proteome</keyword>
<organism evidence="1 2">
    <name type="scientific">Gemmata obscuriglobus</name>
    <dbReference type="NCBI Taxonomy" id="114"/>
    <lineage>
        <taxon>Bacteria</taxon>
        <taxon>Pseudomonadati</taxon>
        <taxon>Planctomycetota</taxon>
        <taxon>Planctomycetia</taxon>
        <taxon>Gemmatales</taxon>
        <taxon>Gemmataceae</taxon>
        <taxon>Gemmata</taxon>
    </lineage>
</organism>
<reference evidence="1 2" key="1">
    <citation type="submission" date="2018-01" db="EMBL/GenBank/DDBJ databases">
        <title>G. obscuriglobus.</title>
        <authorList>
            <person name="Franke J."/>
            <person name="Blomberg W."/>
            <person name="Selmecki A."/>
        </authorList>
    </citation>
    <scope>NUCLEOTIDE SEQUENCE [LARGE SCALE GENOMIC DNA]</scope>
    <source>
        <strain evidence="1 2">DSM 5831</strain>
    </source>
</reference>
<protein>
    <submittedName>
        <fullName evidence="1">Uncharacterized protein</fullName>
    </submittedName>
</protein>
<dbReference type="KEGG" id="gog:C1280_34505"/>